<reference evidence="3 4" key="1">
    <citation type="journal article" date="2010" name="Nature">
        <title>Genome sequence of the palaeopolyploid soybean.</title>
        <authorList>
            <person name="Schmutz J."/>
            <person name="Cannon S.B."/>
            <person name="Schlueter J."/>
            <person name="Ma J."/>
            <person name="Mitros T."/>
            <person name="Nelson W."/>
            <person name="Hyten D.L."/>
            <person name="Song Q."/>
            <person name="Thelen J.J."/>
            <person name="Cheng J."/>
            <person name="Xu D."/>
            <person name="Hellsten U."/>
            <person name="May G.D."/>
            <person name="Yu Y."/>
            <person name="Sakurai T."/>
            <person name="Umezawa T."/>
            <person name="Bhattacharyya M.K."/>
            <person name="Sandhu D."/>
            <person name="Valliyodan B."/>
            <person name="Lindquist E."/>
            <person name="Peto M."/>
            <person name="Grant D."/>
            <person name="Shu S."/>
            <person name="Goodstein D."/>
            <person name="Barry K."/>
            <person name="Futrell-Griggs M."/>
            <person name="Abernathy B."/>
            <person name="Du J."/>
            <person name="Tian Z."/>
            <person name="Zhu L."/>
            <person name="Gill N."/>
            <person name="Joshi T."/>
            <person name="Libault M."/>
            <person name="Sethuraman A."/>
            <person name="Zhang X.-C."/>
            <person name="Shinozaki K."/>
            <person name="Nguyen H.T."/>
            <person name="Wing R.A."/>
            <person name="Cregan P."/>
            <person name="Specht J."/>
            <person name="Grimwood J."/>
            <person name="Rokhsar D."/>
            <person name="Stacey G."/>
            <person name="Shoemaker R.C."/>
            <person name="Jackson S.A."/>
        </authorList>
    </citation>
    <scope>NUCLEOTIDE SEQUENCE</scope>
    <source>
        <strain evidence="4">cv. Williams 82</strain>
        <tissue evidence="3">Callus</tissue>
    </source>
</reference>
<dbReference type="EMBL" id="CM000839">
    <property type="protein sequence ID" value="KRH52976.1"/>
    <property type="molecule type" value="Genomic_DNA"/>
</dbReference>
<keyword evidence="2" id="KW-1133">Transmembrane helix</keyword>
<name>A0A0R0JES3_SOYBN</name>
<protein>
    <submittedName>
        <fullName evidence="3 4">Uncharacterized protein</fullName>
    </submittedName>
</protein>
<keyword evidence="5" id="KW-1185">Reference proteome</keyword>
<feature type="compositionally biased region" description="Basic and acidic residues" evidence="1">
    <location>
        <begin position="1"/>
        <end position="22"/>
    </location>
</feature>
<evidence type="ECO:0000256" key="1">
    <source>
        <dbReference type="SAM" id="MobiDB-lite"/>
    </source>
</evidence>
<feature type="region of interest" description="Disordered" evidence="1">
    <location>
        <begin position="1"/>
        <end position="25"/>
    </location>
</feature>
<dbReference type="Proteomes" id="UP000008827">
    <property type="component" value="Chromosome 6"/>
</dbReference>
<evidence type="ECO:0000313" key="3">
    <source>
        <dbReference type="EMBL" id="KRH52976.1"/>
    </source>
</evidence>
<dbReference type="InParanoid" id="A0A0R0JES3"/>
<keyword evidence="2" id="KW-0472">Membrane</keyword>
<keyword evidence="2" id="KW-0812">Transmembrane</keyword>
<dbReference type="AlphaFoldDB" id="A0A0R0JES3"/>
<sequence length="84" mass="9284">MHEAQDPKLMKGRQIGDKDSSARHAYGNQDTIGYFSFILIVLLYMQGGTSFLNLQKVMGEEGGSCILQPSGDENRRSTSDLLCL</sequence>
<gene>
    <name evidence="3" type="ORF">GLYMA_06G098400</name>
</gene>
<accession>A0A0R0JES3</accession>
<organism evidence="3">
    <name type="scientific">Glycine max</name>
    <name type="common">Soybean</name>
    <name type="synonym">Glycine hispida</name>
    <dbReference type="NCBI Taxonomy" id="3847"/>
    <lineage>
        <taxon>Eukaryota</taxon>
        <taxon>Viridiplantae</taxon>
        <taxon>Streptophyta</taxon>
        <taxon>Embryophyta</taxon>
        <taxon>Tracheophyta</taxon>
        <taxon>Spermatophyta</taxon>
        <taxon>Magnoliopsida</taxon>
        <taxon>eudicotyledons</taxon>
        <taxon>Gunneridae</taxon>
        <taxon>Pentapetalae</taxon>
        <taxon>rosids</taxon>
        <taxon>fabids</taxon>
        <taxon>Fabales</taxon>
        <taxon>Fabaceae</taxon>
        <taxon>Papilionoideae</taxon>
        <taxon>50 kb inversion clade</taxon>
        <taxon>NPAAA clade</taxon>
        <taxon>indigoferoid/millettioid clade</taxon>
        <taxon>Phaseoleae</taxon>
        <taxon>Glycine</taxon>
        <taxon>Glycine subgen. Soja</taxon>
    </lineage>
</organism>
<evidence type="ECO:0000313" key="5">
    <source>
        <dbReference type="Proteomes" id="UP000008827"/>
    </source>
</evidence>
<feature type="region of interest" description="Disordered" evidence="1">
    <location>
        <begin position="64"/>
        <end position="84"/>
    </location>
</feature>
<reference evidence="3" key="3">
    <citation type="submission" date="2018-07" db="EMBL/GenBank/DDBJ databases">
        <title>WGS assembly of Glycine max.</title>
        <authorList>
            <person name="Schmutz J."/>
            <person name="Cannon S."/>
            <person name="Schlueter J."/>
            <person name="Ma J."/>
            <person name="Mitros T."/>
            <person name="Nelson W."/>
            <person name="Hyten D."/>
            <person name="Song Q."/>
            <person name="Thelen J."/>
            <person name="Cheng J."/>
            <person name="Xu D."/>
            <person name="Hellsten U."/>
            <person name="May G."/>
            <person name="Yu Y."/>
            <person name="Sakurai T."/>
            <person name="Umezawa T."/>
            <person name="Bhattacharyya M."/>
            <person name="Sandhu D."/>
            <person name="Valliyodan B."/>
            <person name="Lindquist E."/>
            <person name="Peto M."/>
            <person name="Grant D."/>
            <person name="Shu S."/>
            <person name="Goodstein D."/>
            <person name="Barry K."/>
            <person name="Futrell-Griggs M."/>
            <person name="Abernathy B."/>
            <person name="Du J."/>
            <person name="Tian Z."/>
            <person name="Zhu L."/>
            <person name="Gill N."/>
            <person name="Joshi T."/>
            <person name="Libault M."/>
            <person name="Sethuraman A."/>
            <person name="Zhang X."/>
            <person name="Shinozaki K."/>
            <person name="Nguyen H."/>
            <person name="Wing R."/>
            <person name="Cregan P."/>
            <person name="Specht J."/>
            <person name="Grimwood J."/>
            <person name="Rokhsar D."/>
            <person name="Stacey G."/>
            <person name="Shoemaker R."/>
            <person name="Jackson S."/>
        </authorList>
    </citation>
    <scope>NUCLEOTIDE SEQUENCE</scope>
    <source>
        <tissue evidence="3">Callus</tissue>
    </source>
</reference>
<dbReference type="Gramene" id="KRH52976">
    <property type="protein sequence ID" value="KRH52976"/>
    <property type="gene ID" value="GLYMA_06G098400"/>
</dbReference>
<feature type="transmembrane region" description="Helical" evidence="2">
    <location>
        <begin position="32"/>
        <end position="54"/>
    </location>
</feature>
<evidence type="ECO:0000313" key="4">
    <source>
        <dbReference type="EnsemblPlants" id="KRH52976"/>
    </source>
</evidence>
<proteinExistence type="predicted"/>
<reference evidence="4" key="2">
    <citation type="submission" date="2018-02" db="UniProtKB">
        <authorList>
            <consortium name="EnsemblPlants"/>
        </authorList>
    </citation>
    <scope>IDENTIFICATION</scope>
    <source>
        <strain evidence="4">Williams 82</strain>
    </source>
</reference>
<dbReference type="EnsemblPlants" id="KRH52976">
    <property type="protein sequence ID" value="KRH52976"/>
    <property type="gene ID" value="GLYMA_06G098400"/>
</dbReference>
<evidence type="ECO:0000256" key="2">
    <source>
        <dbReference type="SAM" id="Phobius"/>
    </source>
</evidence>